<dbReference type="PANTHER" id="PTHR28029:SF1">
    <property type="entry name" value="PROTEIN ILM1"/>
    <property type="match status" value="1"/>
</dbReference>
<feature type="transmembrane region" description="Helical" evidence="1">
    <location>
        <begin position="92"/>
        <end position="108"/>
    </location>
</feature>
<feature type="signal peptide" evidence="2">
    <location>
        <begin position="1"/>
        <end position="21"/>
    </location>
</feature>
<dbReference type="EMBL" id="MU006292">
    <property type="protein sequence ID" value="KAF2854566.1"/>
    <property type="molecule type" value="Genomic_DNA"/>
</dbReference>
<evidence type="ECO:0000313" key="3">
    <source>
        <dbReference type="EMBL" id="KAF2854566.1"/>
    </source>
</evidence>
<gene>
    <name evidence="3" type="ORF">T440DRAFT_415919</name>
</gene>
<accession>A0A6A7BGB4</accession>
<keyword evidence="1" id="KW-0472">Membrane</keyword>
<keyword evidence="1" id="KW-1133">Transmembrane helix</keyword>
<keyword evidence="2" id="KW-0732">Signal</keyword>
<sequence>MAIISASAMIRSLSLFHITLAALLLKNPATLARQGVVLVLGQSMQLPNPRDFNKPTAATAFLAVLFAFIGLTDLTALSLSDEVFDQFWGTQTPVRLVFLFSLTGYAYMSKEGGMFAPRTHDYAMSSGATLSNSIIFTWAFFELVIWFFVYTSLRQEKQEKLNKIIEQRKAEEKDRL</sequence>
<dbReference type="InterPro" id="IPR018815">
    <property type="entry name" value="Incr_loss_mito_DNA_1"/>
</dbReference>
<name>A0A6A7BGB4_9PLEO</name>
<dbReference type="Pfam" id="PF10311">
    <property type="entry name" value="Ilm1"/>
    <property type="match status" value="1"/>
</dbReference>
<feature type="transmembrane region" description="Helical" evidence="1">
    <location>
        <begin position="56"/>
        <end position="80"/>
    </location>
</feature>
<dbReference type="Proteomes" id="UP000799423">
    <property type="component" value="Unassembled WGS sequence"/>
</dbReference>
<keyword evidence="4" id="KW-1185">Reference proteome</keyword>
<feature type="chain" id="PRO_5025556995" description="Increased loss of mitochondrial DNA protein 1" evidence="2">
    <location>
        <begin position="22"/>
        <end position="176"/>
    </location>
</feature>
<evidence type="ECO:0000256" key="1">
    <source>
        <dbReference type="SAM" id="Phobius"/>
    </source>
</evidence>
<evidence type="ECO:0000256" key="2">
    <source>
        <dbReference type="SAM" id="SignalP"/>
    </source>
</evidence>
<evidence type="ECO:0000313" key="4">
    <source>
        <dbReference type="Proteomes" id="UP000799423"/>
    </source>
</evidence>
<dbReference type="OrthoDB" id="5299849at2759"/>
<organism evidence="3 4">
    <name type="scientific">Plenodomus tracheiphilus IPT5</name>
    <dbReference type="NCBI Taxonomy" id="1408161"/>
    <lineage>
        <taxon>Eukaryota</taxon>
        <taxon>Fungi</taxon>
        <taxon>Dikarya</taxon>
        <taxon>Ascomycota</taxon>
        <taxon>Pezizomycotina</taxon>
        <taxon>Dothideomycetes</taxon>
        <taxon>Pleosporomycetidae</taxon>
        <taxon>Pleosporales</taxon>
        <taxon>Pleosporineae</taxon>
        <taxon>Leptosphaeriaceae</taxon>
        <taxon>Plenodomus</taxon>
    </lineage>
</organism>
<dbReference type="PANTHER" id="PTHR28029">
    <property type="entry name" value="PROTEIN ILM1"/>
    <property type="match status" value="1"/>
</dbReference>
<evidence type="ECO:0008006" key="5">
    <source>
        <dbReference type="Google" id="ProtNLM"/>
    </source>
</evidence>
<feature type="transmembrane region" description="Helical" evidence="1">
    <location>
        <begin position="128"/>
        <end position="153"/>
    </location>
</feature>
<reference evidence="3" key="1">
    <citation type="submission" date="2020-01" db="EMBL/GenBank/DDBJ databases">
        <authorList>
            <consortium name="DOE Joint Genome Institute"/>
            <person name="Haridas S."/>
            <person name="Albert R."/>
            <person name="Binder M."/>
            <person name="Bloem J."/>
            <person name="Labutti K."/>
            <person name="Salamov A."/>
            <person name="Andreopoulos B."/>
            <person name="Baker S.E."/>
            <person name="Barry K."/>
            <person name="Bills G."/>
            <person name="Bluhm B.H."/>
            <person name="Cannon C."/>
            <person name="Castanera R."/>
            <person name="Culley D.E."/>
            <person name="Daum C."/>
            <person name="Ezra D."/>
            <person name="Gonzalez J.B."/>
            <person name="Henrissat B."/>
            <person name="Kuo A."/>
            <person name="Liang C."/>
            <person name="Lipzen A."/>
            <person name="Lutzoni F."/>
            <person name="Magnuson J."/>
            <person name="Mondo S."/>
            <person name="Nolan M."/>
            <person name="Ohm R."/>
            <person name="Pangilinan J."/>
            <person name="Park H.-J."/>
            <person name="Ramirez L."/>
            <person name="Alfaro M."/>
            <person name="Sun H."/>
            <person name="Tritt A."/>
            <person name="Yoshinaga Y."/>
            <person name="Zwiers L.-H."/>
            <person name="Turgeon B.G."/>
            <person name="Goodwin S.B."/>
            <person name="Spatafora J.W."/>
            <person name="Crous P.W."/>
            <person name="Grigoriev I.V."/>
        </authorList>
    </citation>
    <scope>NUCLEOTIDE SEQUENCE</scope>
    <source>
        <strain evidence="3">IPT5</strain>
    </source>
</reference>
<dbReference type="AlphaFoldDB" id="A0A6A7BGB4"/>
<proteinExistence type="predicted"/>
<keyword evidence="1" id="KW-0812">Transmembrane</keyword>
<protein>
    <recommendedName>
        <fullName evidence="5">Increased loss of mitochondrial DNA protein 1</fullName>
    </recommendedName>
</protein>